<sequence length="290" mass="32109">MLSPVTSRLPAVLFTFLPPPSISVLRIIRTSASLPSAPAQRPHTCSPKHRTYSASMPFSDVDLGKHHVPAIIESAEPYVELPSPPLEFGPPPCPDIDEGLRQLTLRSPSPYELEEQRETSTEGNDDEDEEDDDDDDDDDEDLMDVDQLATTSANVSVPVVTAATTPAAVAVVADNLPGSIAAWKWLLEYEGTELYNVLFTKETADIEGVSDWISDVVWQDCLCGDRRLPLCSPATHPCHPYWHHKSTPLGDIIYQMMPQLRGSWATANFAPSMRECEWLIVLAYLLREPS</sequence>
<accession>A0A2T2PCB5</accession>
<keyword evidence="3" id="KW-1185">Reference proteome</keyword>
<gene>
    <name evidence="2" type="ORF">BS50DRAFT_34111</name>
</gene>
<evidence type="ECO:0000313" key="3">
    <source>
        <dbReference type="Proteomes" id="UP000240883"/>
    </source>
</evidence>
<feature type="region of interest" description="Disordered" evidence="1">
    <location>
        <begin position="107"/>
        <end position="141"/>
    </location>
</feature>
<evidence type="ECO:0000313" key="2">
    <source>
        <dbReference type="EMBL" id="PSN75176.1"/>
    </source>
</evidence>
<reference evidence="2 3" key="1">
    <citation type="journal article" date="2018" name="Front. Microbiol.">
        <title>Genome-Wide Analysis of Corynespora cassiicola Leaf Fall Disease Putative Effectors.</title>
        <authorList>
            <person name="Lopez D."/>
            <person name="Ribeiro S."/>
            <person name="Label P."/>
            <person name="Fumanal B."/>
            <person name="Venisse J.S."/>
            <person name="Kohler A."/>
            <person name="de Oliveira R.R."/>
            <person name="Labutti K."/>
            <person name="Lipzen A."/>
            <person name="Lail K."/>
            <person name="Bauer D."/>
            <person name="Ohm R.A."/>
            <person name="Barry K.W."/>
            <person name="Spatafora J."/>
            <person name="Grigoriev I.V."/>
            <person name="Martin F.M."/>
            <person name="Pujade-Renaud V."/>
        </authorList>
    </citation>
    <scope>NUCLEOTIDE SEQUENCE [LARGE SCALE GENOMIC DNA]</scope>
    <source>
        <strain evidence="2 3">Philippines</strain>
    </source>
</reference>
<protein>
    <submittedName>
        <fullName evidence="2">Uncharacterized protein</fullName>
    </submittedName>
</protein>
<name>A0A2T2PCB5_CORCC</name>
<evidence type="ECO:0000256" key="1">
    <source>
        <dbReference type="SAM" id="MobiDB-lite"/>
    </source>
</evidence>
<dbReference type="EMBL" id="KZ678128">
    <property type="protein sequence ID" value="PSN75176.1"/>
    <property type="molecule type" value="Genomic_DNA"/>
</dbReference>
<feature type="compositionally biased region" description="Acidic residues" evidence="1">
    <location>
        <begin position="123"/>
        <end position="141"/>
    </location>
</feature>
<dbReference type="AlphaFoldDB" id="A0A2T2PCB5"/>
<proteinExistence type="predicted"/>
<organism evidence="2 3">
    <name type="scientific">Corynespora cassiicola Philippines</name>
    <dbReference type="NCBI Taxonomy" id="1448308"/>
    <lineage>
        <taxon>Eukaryota</taxon>
        <taxon>Fungi</taxon>
        <taxon>Dikarya</taxon>
        <taxon>Ascomycota</taxon>
        <taxon>Pezizomycotina</taxon>
        <taxon>Dothideomycetes</taxon>
        <taxon>Pleosporomycetidae</taxon>
        <taxon>Pleosporales</taxon>
        <taxon>Corynesporascaceae</taxon>
        <taxon>Corynespora</taxon>
    </lineage>
</organism>
<dbReference type="Proteomes" id="UP000240883">
    <property type="component" value="Unassembled WGS sequence"/>
</dbReference>